<evidence type="ECO:0000259" key="4">
    <source>
        <dbReference type="PROSITE" id="PS51118"/>
    </source>
</evidence>
<gene>
    <name evidence="5" type="ORF">EBB54_03950</name>
</gene>
<evidence type="ECO:0000256" key="3">
    <source>
        <dbReference type="ARBA" id="ARBA00023163"/>
    </source>
</evidence>
<evidence type="ECO:0000256" key="1">
    <source>
        <dbReference type="ARBA" id="ARBA00023015"/>
    </source>
</evidence>
<dbReference type="Pfam" id="PF01638">
    <property type="entry name" value="HxlR"/>
    <property type="match status" value="1"/>
</dbReference>
<feature type="domain" description="HTH hxlR-type" evidence="4">
    <location>
        <begin position="17"/>
        <end position="116"/>
    </location>
</feature>
<accession>A0A3R8JKV4</accession>
<dbReference type="InterPro" id="IPR002577">
    <property type="entry name" value="HTH_HxlR"/>
</dbReference>
<name>A0A3R8JKV4_9FIRM</name>
<evidence type="ECO:0000313" key="6">
    <source>
        <dbReference type="Proteomes" id="UP000274920"/>
    </source>
</evidence>
<comment type="caution">
    <text evidence="5">The sequence shown here is derived from an EMBL/GenBank/DDBJ whole genome shotgun (WGS) entry which is preliminary data.</text>
</comment>
<reference evidence="5" key="1">
    <citation type="submission" date="2018-10" db="EMBL/GenBank/DDBJ databases">
        <title>Schaedlerella arabinophila gen. nov. sp. nov., isolated from the mouse intestinal tract and comparative analysis with the genome of the closely related altered Schaedler flora strain ASF502.</title>
        <authorList>
            <person name="Miyake S."/>
            <person name="Soh M."/>
            <person name="Seedorf H."/>
        </authorList>
    </citation>
    <scope>NUCLEOTIDE SEQUENCE [LARGE SCALE GENOMIC DNA]</scope>
    <source>
        <strain evidence="5">DSM 106076</strain>
    </source>
</reference>
<dbReference type="EMBL" id="RHJS01000002">
    <property type="protein sequence ID" value="RRK30623.1"/>
    <property type="molecule type" value="Genomic_DNA"/>
</dbReference>
<protein>
    <submittedName>
        <fullName evidence="5">Transcriptional regulator</fullName>
    </submittedName>
</protein>
<organism evidence="5 6">
    <name type="scientific">Schaedlerella arabinosiphila</name>
    <dbReference type="NCBI Taxonomy" id="2044587"/>
    <lineage>
        <taxon>Bacteria</taxon>
        <taxon>Bacillati</taxon>
        <taxon>Bacillota</taxon>
        <taxon>Clostridia</taxon>
        <taxon>Lachnospirales</taxon>
        <taxon>Lachnospiraceae</taxon>
        <taxon>Schaedlerella</taxon>
    </lineage>
</organism>
<sequence>MSGTKKRIFAEHGIQNTGFYHTMSLVRGKYKLPILYCLYLNGPTRYNEIKRLMETATFRSLTNALKGLEEDGLIIRHEYNQIPPKVEYSLSELGQSLSPVLEVFCRWGEEHRDGKVPVSILSKVIDEMNENKI</sequence>
<dbReference type="Proteomes" id="UP000274920">
    <property type="component" value="Unassembled WGS sequence"/>
</dbReference>
<keyword evidence="3" id="KW-0804">Transcription</keyword>
<dbReference type="PANTHER" id="PTHR33204">
    <property type="entry name" value="TRANSCRIPTIONAL REGULATOR, MARR FAMILY"/>
    <property type="match status" value="1"/>
</dbReference>
<dbReference type="SUPFAM" id="SSF46785">
    <property type="entry name" value="Winged helix' DNA-binding domain"/>
    <property type="match status" value="1"/>
</dbReference>
<dbReference type="AlphaFoldDB" id="A0A3R8JKV4"/>
<dbReference type="PANTHER" id="PTHR33204:SF29">
    <property type="entry name" value="TRANSCRIPTIONAL REGULATOR"/>
    <property type="match status" value="1"/>
</dbReference>
<dbReference type="GO" id="GO:0003677">
    <property type="term" value="F:DNA binding"/>
    <property type="evidence" value="ECO:0007669"/>
    <property type="project" value="UniProtKB-KW"/>
</dbReference>
<keyword evidence="2" id="KW-0238">DNA-binding</keyword>
<dbReference type="InterPro" id="IPR036390">
    <property type="entry name" value="WH_DNA-bd_sf"/>
</dbReference>
<proteinExistence type="predicted"/>
<dbReference type="Gene3D" id="1.10.10.10">
    <property type="entry name" value="Winged helix-like DNA-binding domain superfamily/Winged helix DNA-binding domain"/>
    <property type="match status" value="1"/>
</dbReference>
<evidence type="ECO:0000313" key="5">
    <source>
        <dbReference type="EMBL" id="RRK30623.1"/>
    </source>
</evidence>
<evidence type="ECO:0000256" key="2">
    <source>
        <dbReference type="ARBA" id="ARBA00023125"/>
    </source>
</evidence>
<dbReference type="PROSITE" id="PS51118">
    <property type="entry name" value="HTH_HXLR"/>
    <property type="match status" value="1"/>
</dbReference>
<keyword evidence="6" id="KW-1185">Reference proteome</keyword>
<keyword evidence="1" id="KW-0805">Transcription regulation</keyword>
<dbReference type="InterPro" id="IPR036388">
    <property type="entry name" value="WH-like_DNA-bd_sf"/>
</dbReference>